<dbReference type="Proteomes" id="UP000191418">
    <property type="component" value="Unassembled WGS sequence"/>
</dbReference>
<accession>A0A1V4T0G9</accession>
<reference evidence="1 2" key="1">
    <citation type="submission" date="2017-01" db="EMBL/GenBank/DDBJ databases">
        <title>Genome Sequencing of a Marine Spirillum, Oceanospirillum multiglobuliferum ATCC 33336, from Japan.</title>
        <authorList>
            <person name="Carney J.G."/>
            <person name="Trachtenberg A.M."/>
            <person name="Rheaume B.A."/>
            <person name="Linnane J.D."/>
            <person name="Pitts N.L."/>
            <person name="Mykles D.L."/>
            <person name="Maclea K.S."/>
        </authorList>
    </citation>
    <scope>NUCLEOTIDE SEQUENCE [LARGE SCALE GENOMIC DNA]</scope>
    <source>
        <strain evidence="1 2">ATCC 33336</strain>
    </source>
</reference>
<name>A0A1V4T0G9_9GAMM</name>
<comment type="caution">
    <text evidence="1">The sequence shown here is derived from an EMBL/GenBank/DDBJ whole genome shotgun (WGS) entry which is preliminary data.</text>
</comment>
<gene>
    <name evidence="1" type="ORF">BTE48_16045</name>
</gene>
<keyword evidence="2" id="KW-1185">Reference proteome</keyword>
<organism evidence="1 2">
    <name type="scientific">Oceanospirillum multiglobuliferum</name>
    <dbReference type="NCBI Taxonomy" id="64969"/>
    <lineage>
        <taxon>Bacteria</taxon>
        <taxon>Pseudomonadati</taxon>
        <taxon>Pseudomonadota</taxon>
        <taxon>Gammaproteobacteria</taxon>
        <taxon>Oceanospirillales</taxon>
        <taxon>Oceanospirillaceae</taxon>
        <taxon>Oceanospirillum</taxon>
    </lineage>
</organism>
<dbReference type="NCBIfam" id="TIGR01641">
    <property type="entry name" value="phageSPP1_gp7"/>
    <property type="match status" value="1"/>
</dbReference>
<dbReference type="AlphaFoldDB" id="A0A1V4T0G9"/>
<dbReference type="InterPro" id="IPR006528">
    <property type="entry name" value="Phage_head_morphogenesis_dom"/>
</dbReference>
<evidence type="ECO:0000313" key="1">
    <source>
        <dbReference type="EMBL" id="OPX54092.1"/>
    </source>
</evidence>
<sequence length="317" mass="36472">MDNIEQFLEQHGKVMLANEQRREKVANKITKQFKELAQYLNKVFTVWFNEYRDENNTVDITTAQKALTVSERATILQHLKRYERPNFYNGLSREQQLDYTNSYNKIIQKATENKLSYLESMIEIEILAFYTALNIKVDDTLTNEIEREYDYTRQIVNAENLETPVETIKEKVAPDEDKSLLNQRTVLLATILLLVKTALIANKPRLQTTKQMTKQVAKASAQFTSTLRSTIADSQIEAQRQSYHDCDIKRYCFVSETEMYKHTSLGGKSTAKGKNLTPCPICQGLNGQIFHVKNMKRGKNAPTMHPNCRCSTVPVIG</sequence>
<dbReference type="EMBL" id="MTSM01000047">
    <property type="protein sequence ID" value="OPX54092.1"/>
    <property type="molecule type" value="Genomic_DNA"/>
</dbReference>
<evidence type="ECO:0000313" key="2">
    <source>
        <dbReference type="Proteomes" id="UP000191418"/>
    </source>
</evidence>
<dbReference type="RefSeq" id="WP_139776699.1">
    <property type="nucleotide sequence ID" value="NZ_MTSM01000047.1"/>
</dbReference>
<proteinExistence type="predicted"/>
<protein>
    <recommendedName>
        <fullName evidence="3">Phage head morphogenesis domain-containing protein</fullName>
    </recommendedName>
</protein>
<evidence type="ECO:0008006" key="3">
    <source>
        <dbReference type="Google" id="ProtNLM"/>
    </source>
</evidence>